<evidence type="ECO:0000256" key="2">
    <source>
        <dbReference type="SAM" id="MobiDB-lite"/>
    </source>
</evidence>
<comment type="similarity">
    <text evidence="1">Belongs to the polysaccharide lyase 8 family.</text>
</comment>
<gene>
    <name evidence="4" type="ORF">HAHE_19180</name>
</gene>
<dbReference type="InterPro" id="IPR038970">
    <property type="entry name" value="Lyase_8"/>
</dbReference>
<dbReference type="EMBL" id="AP024702">
    <property type="protein sequence ID" value="BCX48010.1"/>
    <property type="molecule type" value="Genomic_DNA"/>
</dbReference>
<organism evidence="4 5">
    <name type="scientific">Haloferula helveola</name>
    <dbReference type="NCBI Taxonomy" id="490095"/>
    <lineage>
        <taxon>Bacteria</taxon>
        <taxon>Pseudomonadati</taxon>
        <taxon>Verrucomicrobiota</taxon>
        <taxon>Verrucomicrobiia</taxon>
        <taxon>Verrucomicrobiales</taxon>
        <taxon>Verrucomicrobiaceae</taxon>
        <taxon>Haloferula</taxon>
    </lineage>
</organism>
<dbReference type="PANTHER" id="PTHR38481">
    <property type="entry name" value="HYALURONATE LYASE"/>
    <property type="match status" value="1"/>
</dbReference>
<dbReference type="Gene3D" id="1.50.10.100">
    <property type="entry name" value="Chondroitin AC/alginate lyase"/>
    <property type="match status" value="1"/>
</dbReference>
<reference evidence="4 5" key="1">
    <citation type="submission" date="2021-06" db="EMBL/GenBank/DDBJ databases">
        <title>Complete genome of Haloferula helveola possessing various polysaccharide degrading enzymes.</title>
        <authorList>
            <person name="Takami H."/>
            <person name="Huang C."/>
            <person name="Hamasaki K."/>
        </authorList>
    </citation>
    <scope>NUCLEOTIDE SEQUENCE [LARGE SCALE GENOMIC DNA]</scope>
    <source>
        <strain evidence="4 5">CN-1</strain>
    </source>
</reference>
<dbReference type="InterPro" id="IPR008929">
    <property type="entry name" value="Chondroitin_lyas"/>
</dbReference>
<evidence type="ECO:0000259" key="3">
    <source>
        <dbReference type="Pfam" id="PF02278"/>
    </source>
</evidence>
<proteinExistence type="inferred from homology"/>
<keyword evidence="4" id="KW-0456">Lyase</keyword>
<dbReference type="RefSeq" id="WP_338690536.1">
    <property type="nucleotide sequence ID" value="NZ_AP024702.1"/>
</dbReference>
<dbReference type="Proteomes" id="UP001374893">
    <property type="component" value="Chromosome"/>
</dbReference>
<feature type="region of interest" description="Disordered" evidence="2">
    <location>
        <begin position="1073"/>
        <end position="1093"/>
    </location>
</feature>
<dbReference type="PANTHER" id="PTHR38481:SF1">
    <property type="entry name" value="HYALURONATE LYASE"/>
    <property type="match status" value="1"/>
</dbReference>
<name>A0ABN6H320_9BACT</name>
<dbReference type="PROSITE" id="PS51257">
    <property type="entry name" value="PROKAR_LIPOPROTEIN"/>
    <property type="match status" value="1"/>
</dbReference>
<dbReference type="Pfam" id="PF02278">
    <property type="entry name" value="Lyase_8"/>
    <property type="match status" value="1"/>
</dbReference>
<evidence type="ECO:0000313" key="5">
    <source>
        <dbReference type="Proteomes" id="UP001374893"/>
    </source>
</evidence>
<accession>A0ABN6H320</accession>
<feature type="domain" description="Polysaccharide lyase family 8 central" evidence="3">
    <location>
        <begin position="747"/>
        <end position="958"/>
    </location>
</feature>
<keyword evidence="5" id="KW-1185">Reference proteome</keyword>
<protein>
    <submittedName>
        <fullName evidence="4">Polysaccharide lyase</fullName>
    </submittedName>
</protein>
<dbReference type="SUPFAM" id="SSF74650">
    <property type="entry name" value="Galactose mutarotase-like"/>
    <property type="match status" value="1"/>
</dbReference>
<evidence type="ECO:0000256" key="1">
    <source>
        <dbReference type="ARBA" id="ARBA00006699"/>
    </source>
</evidence>
<dbReference type="InterPro" id="IPR003159">
    <property type="entry name" value="Lyase_8_central_dom"/>
</dbReference>
<evidence type="ECO:0000313" key="4">
    <source>
        <dbReference type="EMBL" id="BCX48010.1"/>
    </source>
</evidence>
<dbReference type="InterPro" id="IPR011013">
    <property type="entry name" value="Gal_mutarotase_sf_dom"/>
</dbReference>
<feature type="compositionally biased region" description="Basic and acidic residues" evidence="2">
    <location>
        <begin position="1077"/>
        <end position="1093"/>
    </location>
</feature>
<dbReference type="InterPro" id="IPR014718">
    <property type="entry name" value="GH-type_carb-bd"/>
</dbReference>
<dbReference type="Gene3D" id="2.70.98.10">
    <property type="match status" value="1"/>
</dbReference>
<sequence>MLFRRLLSVSFCAALISCGEESPQPEPHEATTEAPSRPGILINGGWAEGEIEVQPGSYLRIEATTASSGRDLSLRDPDTGVLWYSGPAEQLDLGSFALRKRFTRLAATLSESSAGDPAVEQEFTIRFPDGSDALYPGLIYEFERRDGEAFDLKEPVKFGGKASWPDGYTANGYPAFRTGESVHTPPLDDVTRPWWEKPSYLCGLLPSLSIAKDRAAIIESRGIHNYPFNDLSPGFRVYARIAGELLIEEPGTHEFRLDCNLPGRWAVGASASEVAMPLKLEAGKAGTIPIEVLLANTEEQPHLASRLMWKPPGSETFVPFPESRLAHRVDSVREAALASVTDGLAHRAAKIHPSANDTEAAAIIDAVLAEGADLNPYVGDAPTFIKHSNLLVAAFLKGKSLAGDPRAARAAFALIGARSEFLRSHPDQLKVAGFGKTDGRMMRHFESLRGFLSLCDTVPDLQLEALQARSELAQYAVATCLSRSFFSEAHHGANDGYGDNDNLIVNFWRAARSLDDPHAWDTAACLMDSHFRYAAGRAEGLSSDGMFIFHNANGRHIHMHGYGRDWYSRIANGARFGSPWGYTREQYRRLTRYLLAFEWFFYQGTDPWVTNGRHNDHKGNVWELTQLANRLTNLPEGAIYDEDRSSLKAMHARIHAKAANTITGHRFFWRNLLTVHRRDDYQIDLKMISPMAGPIESFAGHFPWNMSFADGVTTFMRTGKEFTGIHRNAPNSAYGQIRKLADNPSLWRYRSLPGTTHLDDELHAPDRYRAGGGSTAGGVTDGELGHAAFHYVNKNTGGNCRKMHVFTDDGMLMLIHSITTSRGGEIPDGVTTRTNLNQCDWNGDVTVIAQDGTTTTHAGDGPEANVSLPLDQRYWVLHSGIGYLILPTGNEAGSGKAGSLNLQLTRRDPFTPIPGFAMNEETREAISNSPAKDRKAPVFHLSIDHGPHPKDASASYFVCMRGDAADAKTWLSSPPVEILANRAELQAARDPRDGTSHAFFREAGELKDPDGVLLFRTPTPLSVMWRPATSSVTLQDPIAACTADTDKMIDTAEVVLGSGLADIDAETRVAIPLRGTNDPDDRFRGMPATHKVE</sequence>
<dbReference type="GO" id="GO:0016829">
    <property type="term" value="F:lyase activity"/>
    <property type="evidence" value="ECO:0007669"/>
    <property type="project" value="UniProtKB-KW"/>
</dbReference>